<dbReference type="OrthoDB" id="6513042at2759"/>
<organism evidence="2 3">
    <name type="scientific">Pleurotus ostreatus</name>
    <name type="common">Oyster mushroom</name>
    <name type="synonym">White-rot fungus</name>
    <dbReference type="NCBI Taxonomy" id="5322"/>
    <lineage>
        <taxon>Eukaryota</taxon>
        <taxon>Fungi</taxon>
        <taxon>Dikarya</taxon>
        <taxon>Basidiomycota</taxon>
        <taxon>Agaricomycotina</taxon>
        <taxon>Agaricomycetes</taxon>
        <taxon>Agaricomycetidae</taxon>
        <taxon>Agaricales</taxon>
        <taxon>Pleurotineae</taxon>
        <taxon>Pleurotaceae</taxon>
        <taxon>Pleurotus</taxon>
    </lineage>
</organism>
<feature type="compositionally biased region" description="Polar residues" evidence="1">
    <location>
        <begin position="351"/>
        <end position="360"/>
    </location>
</feature>
<dbReference type="AlphaFoldDB" id="A0A8H6ZPZ0"/>
<feature type="region of interest" description="Disordered" evidence="1">
    <location>
        <begin position="293"/>
        <end position="360"/>
    </location>
</feature>
<gene>
    <name evidence="2" type="ORF">PC9H_009037</name>
</gene>
<dbReference type="RefSeq" id="XP_036629972.1">
    <property type="nucleotide sequence ID" value="XM_036778544.1"/>
</dbReference>
<sequence>MEGEGKQNEELQTAGDPRPSRSHASSSRARPEGNPPQAPRVVIALTVTLVVHPDPKPPCGLLDHSQHPMPRSAPHKPRPFHFDFIQFVARPAQSAPSSLRLGAPASLGSTSMTTPTDRSPPSPPRRISDPRLRASTLDSVAPYVRHQRTTRLAEKEVVEGVFPPALRAIPYTGKLPHPHMPTHLATTLSSGSRKEIIDRVWKAFLPRSVDSETYGPFFKNSTGLKSTAWNLEIYDIPNTTLPSTRTIPFAVRDEPRSPITASMRLRWTVSPASATWGTQGGCFPLRDSACLPNNQPTGAATQSPLSHNHQRLRPPPRQCMRTNAGQSQDLIPGVHGSPPTQGTTHPAGMTPSLTRTLGFTTATIRSAA</sequence>
<evidence type="ECO:0000313" key="3">
    <source>
        <dbReference type="Proteomes" id="UP000623687"/>
    </source>
</evidence>
<protein>
    <submittedName>
        <fullName evidence="2">Uncharacterized protein</fullName>
    </submittedName>
</protein>
<dbReference type="VEuPathDB" id="FungiDB:PC9H_009037"/>
<feature type="compositionally biased region" description="Polar residues" evidence="1">
    <location>
        <begin position="293"/>
        <end position="307"/>
    </location>
</feature>
<evidence type="ECO:0000256" key="1">
    <source>
        <dbReference type="SAM" id="MobiDB-lite"/>
    </source>
</evidence>
<dbReference type="EMBL" id="JACETU010000006">
    <property type="protein sequence ID" value="KAF7426668.1"/>
    <property type="molecule type" value="Genomic_DNA"/>
</dbReference>
<accession>A0A8H6ZPZ0</accession>
<proteinExistence type="predicted"/>
<evidence type="ECO:0000313" key="2">
    <source>
        <dbReference type="EMBL" id="KAF7426668.1"/>
    </source>
</evidence>
<feature type="region of interest" description="Disordered" evidence="1">
    <location>
        <begin position="95"/>
        <end position="131"/>
    </location>
</feature>
<feature type="region of interest" description="Disordered" evidence="1">
    <location>
        <begin position="1"/>
        <end position="40"/>
    </location>
</feature>
<dbReference type="GeneID" id="59378855"/>
<reference evidence="2" key="1">
    <citation type="submission" date="2019-07" db="EMBL/GenBank/DDBJ databases">
        <authorList>
            <person name="Palmer J.M."/>
        </authorList>
    </citation>
    <scope>NUCLEOTIDE SEQUENCE</scope>
    <source>
        <strain evidence="2">PC9</strain>
    </source>
</reference>
<comment type="caution">
    <text evidence="2">The sequence shown here is derived from an EMBL/GenBank/DDBJ whole genome shotgun (WGS) entry which is preliminary data.</text>
</comment>
<dbReference type="Proteomes" id="UP000623687">
    <property type="component" value="Unassembled WGS sequence"/>
</dbReference>
<keyword evidence="3" id="KW-1185">Reference proteome</keyword>
<name>A0A8H6ZPZ0_PLEOS</name>
<feature type="compositionally biased region" description="Polar residues" evidence="1">
    <location>
        <begin position="320"/>
        <end position="329"/>
    </location>
</feature>